<reference evidence="2 3" key="1">
    <citation type="submission" date="2018-11" db="EMBL/GenBank/DDBJ databases">
        <authorList>
            <consortium name="Pathogen Informatics"/>
        </authorList>
    </citation>
    <scope>NUCLEOTIDE SEQUENCE [LARGE SCALE GENOMIC DNA]</scope>
</reference>
<dbReference type="Gene3D" id="2.60.40.10">
    <property type="entry name" value="Immunoglobulins"/>
    <property type="match status" value="1"/>
</dbReference>
<dbReference type="InterPro" id="IPR036116">
    <property type="entry name" value="FN3_sf"/>
</dbReference>
<gene>
    <name evidence="2" type="ORF">DILT_LOCUS7931</name>
</gene>
<dbReference type="InterPro" id="IPR013783">
    <property type="entry name" value="Ig-like_fold"/>
</dbReference>
<dbReference type="EMBL" id="UYRU01053017">
    <property type="protein sequence ID" value="VDN12100.1"/>
    <property type="molecule type" value="Genomic_DNA"/>
</dbReference>
<keyword evidence="3" id="KW-1185">Reference proteome</keyword>
<feature type="domain" description="Fibronectin type-III" evidence="1">
    <location>
        <begin position="197"/>
        <end position="286"/>
    </location>
</feature>
<proteinExistence type="predicted"/>
<dbReference type="PROSITE" id="PS50853">
    <property type="entry name" value="FN3"/>
    <property type="match status" value="1"/>
</dbReference>
<dbReference type="SUPFAM" id="SSF49265">
    <property type="entry name" value="Fibronectin type III"/>
    <property type="match status" value="1"/>
</dbReference>
<accession>A0A3P7LFG7</accession>
<protein>
    <recommendedName>
        <fullName evidence="1">Fibronectin type-III domain-containing protein</fullName>
    </recommendedName>
</protein>
<dbReference type="Proteomes" id="UP000281553">
    <property type="component" value="Unassembled WGS sequence"/>
</dbReference>
<name>A0A3P7LFG7_DIBLA</name>
<dbReference type="SMART" id="SM00060">
    <property type="entry name" value="FN3"/>
    <property type="match status" value="1"/>
</dbReference>
<evidence type="ECO:0000313" key="3">
    <source>
        <dbReference type="Proteomes" id="UP000281553"/>
    </source>
</evidence>
<sequence length="320" mass="35636">MYKGIQLDYVEIDGKRIANAPAGKHCDPSKDCWQEVKKTQYFIAMGPLKEPHASVSVQRTPGDSGNPYIFLYKKSSAKAPTFPNNVKPHYVHNAAENEVIQHYAVFTNEPGKVTWTGPITTEKKDKSMITLYGLTGLKKEDQVLFTGRLENQERKMLIKYKNGKTYNVRIIPIPMAGKTSVSFIDNAKGSTPAEEPVPKDRTAQIAGQNTVRVLWKPPADTSQCGNKYLVIVKNETFQDKATVTDTKYVLSNMNPASVYIFNIHATDKQGKPFNASASIKVRLSKTQYTTVKDLSVSKVNGSAIKVSWSKPVPADKFKDE</sequence>
<evidence type="ECO:0000259" key="1">
    <source>
        <dbReference type="PROSITE" id="PS50853"/>
    </source>
</evidence>
<dbReference type="InterPro" id="IPR003961">
    <property type="entry name" value="FN3_dom"/>
</dbReference>
<dbReference type="CDD" id="cd00063">
    <property type="entry name" value="FN3"/>
    <property type="match status" value="1"/>
</dbReference>
<evidence type="ECO:0000313" key="2">
    <source>
        <dbReference type="EMBL" id="VDN12100.1"/>
    </source>
</evidence>
<dbReference type="AlphaFoldDB" id="A0A3P7LFG7"/>
<dbReference type="Pfam" id="PF00041">
    <property type="entry name" value="fn3"/>
    <property type="match status" value="1"/>
</dbReference>
<organism evidence="2 3">
    <name type="scientific">Dibothriocephalus latus</name>
    <name type="common">Fish tapeworm</name>
    <name type="synonym">Diphyllobothrium latum</name>
    <dbReference type="NCBI Taxonomy" id="60516"/>
    <lineage>
        <taxon>Eukaryota</taxon>
        <taxon>Metazoa</taxon>
        <taxon>Spiralia</taxon>
        <taxon>Lophotrochozoa</taxon>
        <taxon>Platyhelminthes</taxon>
        <taxon>Cestoda</taxon>
        <taxon>Eucestoda</taxon>
        <taxon>Diphyllobothriidea</taxon>
        <taxon>Diphyllobothriidae</taxon>
        <taxon>Dibothriocephalus</taxon>
    </lineage>
</organism>
<feature type="non-terminal residue" evidence="2">
    <location>
        <position position="320"/>
    </location>
</feature>
<dbReference type="OrthoDB" id="6021834at2759"/>